<dbReference type="AlphaFoldDB" id="A0A0E9VXL5"/>
<keyword evidence="1" id="KW-1133">Transmembrane helix</keyword>
<reference evidence="2" key="2">
    <citation type="journal article" date="2015" name="Fish Shellfish Immunol.">
        <title>Early steps in the European eel (Anguilla anguilla)-Vibrio vulnificus interaction in the gills: Role of the RtxA13 toxin.</title>
        <authorList>
            <person name="Callol A."/>
            <person name="Pajuelo D."/>
            <person name="Ebbesson L."/>
            <person name="Teles M."/>
            <person name="MacKenzie S."/>
            <person name="Amaro C."/>
        </authorList>
    </citation>
    <scope>NUCLEOTIDE SEQUENCE</scope>
</reference>
<sequence length="57" mass="6364">MEAQTVSGRNRFEQPFPFIRLQAIRSSITFLGPFLTLTGAWLWPSSSQSAGDGKCHH</sequence>
<keyword evidence="1" id="KW-0472">Membrane</keyword>
<feature type="transmembrane region" description="Helical" evidence="1">
    <location>
        <begin position="21"/>
        <end position="43"/>
    </location>
</feature>
<proteinExistence type="predicted"/>
<name>A0A0E9VXL5_ANGAN</name>
<evidence type="ECO:0000313" key="2">
    <source>
        <dbReference type="EMBL" id="JAH82817.1"/>
    </source>
</evidence>
<accession>A0A0E9VXL5</accession>
<dbReference type="EMBL" id="GBXM01025760">
    <property type="protein sequence ID" value="JAH82817.1"/>
    <property type="molecule type" value="Transcribed_RNA"/>
</dbReference>
<evidence type="ECO:0000256" key="1">
    <source>
        <dbReference type="SAM" id="Phobius"/>
    </source>
</evidence>
<keyword evidence="1" id="KW-0812">Transmembrane</keyword>
<organism evidence="2">
    <name type="scientific">Anguilla anguilla</name>
    <name type="common">European freshwater eel</name>
    <name type="synonym">Muraena anguilla</name>
    <dbReference type="NCBI Taxonomy" id="7936"/>
    <lineage>
        <taxon>Eukaryota</taxon>
        <taxon>Metazoa</taxon>
        <taxon>Chordata</taxon>
        <taxon>Craniata</taxon>
        <taxon>Vertebrata</taxon>
        <taxon>Euteleostomi</taxon>
        <taxon>Actinopterygii</taxon>
        <taxon>Neopterygii</taxon>
        <taxon>Teleostei</taxon>
        <taxon>Anguilliformes</taxon>
        <taxon>Anguillidae</taxon>
        <taxon>Anguilla</taxon>
    </lineage>
</organism>
<reference evidence="2" key="1">
    <citation type="submission" date="2014-11" db="EMBL/GenBank/DDBJ databases">
        <authorList>
            <person name="Amaro Gonzalez C."/>
        </authorList>
    </citation>
    <scope>NUCLEOTIDE SEQUENCE</scope>
</reference>
<protein>
    <submittedName>
        <fullName evidence="2">Uncharacterized protein</fullName>
    </submittedName>
</protein>